<sequence length="391" mass="42350">MLTIKTFNGFALDFDNPNAMEPGRPMYNVVVTGTSAIVPMSSGGRFELYGTDFTYDPIAMHATGNVNKILYFRNDVLMAEASNANIDAATVFNLAKMPYGGGQVLNYLLQGSDRFELGSGNDNVWNSAGADYIDGGEGYDSVRYFDSKSGYTLTRDSDGIVYVKNAAGVVDTLKNIERIDFGDGSITTDQIAQPANPGGLLLGGDGSTIEGKGTLDTVTYSAAKGNYSFARNGDSITVSDSNGVANVLVNVERLSFSDGVLALDIDGNAGMAYRLYQAALERTPDNDGLKYWIGRLDSGDTNLAALADSFINSPEFKSTYGDERSVSNSKFVELLYTHTLGRNYDQDGYNYWVSKLNGNETNRRDLLAFFSESNENKAQVHDAISDGIWLT</sequence>
<dbReference type="EMBL" id="UZWD01000040">
    <property type="protein sequence ID" value="VDS06210.1"/>
    <property type="molecule type" value="Genomic_DNA"/>
</dbReference>
<gene>
    <name evidence="2" type="primary">sapA</name>
    <name evidence="2" type="ORF">DEVEQU_03365</name>
</gene>
<organism evidence="2 3">
    <name type="scientific">Devosia equisanguinis</name>
    <dbReference type="NCBI Taxonomy" id="2490941"/>
    <lineage>
        <taxon>Bacteria</taxon>
        <taxon>Pseudomonadati</taxon>
        <taxon>Pseudomonadota</taxon>
        <taxon>Alphaproteobacteria</taxon>
        <taxon>Hyphomicrobiales</taxon>
        <taxon>Devosiaceae</taxon>
        <taxon>Devosia</taxon>
    </lineage>
</organism>
<name>A0A3S4DSG1_9HYPH</name>
<protein>
    <submittedName>
        <fullName evidence="2">S-layer protein</fullName>
    </submittedName>
</protein>
<reference evidence="2 3" key="1">
    <citation type="submission" date="2018-12" db="EMBL/GenBank/DDBJ databases">
        <authorList>
            <person name="Criscuolo A."/>
        </authorList>
    </citation>
    <scope>NUCLEOTIDE SEQUENCE [LARGE SCALE GENOMIC DNA]</scope>
    <source>
        <strain evidence="2">ACIP1116281</strain>
    </source>
</reference>
<keyword evidence="3" id="KW-1185">Reference proteome</keyword>
<evidence type="ECO:0000259" key="1">
    <source>
        <dbReference type="Pfam" id="PF13946"/>
    </source>
</evidence>
<evidence type="ECO:0000313" key="3">
    <source>
        <dbReference type="Proteomes" id="UP000268844"/>
    </source>
</evidence>
<proteinExistence type="predicted"/>
<dbReference type="RefSeq" id="WP_164550462.1">
    <property type="nucleotide sequence ID" value="NZ_JBHTMH010000001.1"/>
</dbReference>
<feature type="domain" description="DUF4214" evidence="1">
    <location>
        <begin position="273"/>
        <end position="300"/>
    </location>
</feature>
<dbReference type="Gene3D" id="1.10.3130.20">
    <property type="entry name" value="Phycobilisome linker domain"/>
    <property type="match status" value="1"/>
</dbReference>
<dbReference type="Pfam" id="PF13946">
    <property type="entry name" value="DUF4214"/>
    <property type="match status" value="2"/>
</dbReference>
<dbReference type="Proteomes" id="UP000268844">
    <property type="component" value="Unassembled WGS sequence"/>
</dbReference>
<dbReference type="AlphaFoldDB" id="A0A3S4DSG1"/>
<dbReference type="InterPro" id="IPR025282">
    <property type="entry name" value="DUF4214"/>
</dbReference>
<evidence type="ECO:0000313" key="2">
    <source>
        <dbReference type="EMBL" id="VDS06210.1"/>
    </source>
</evidence>
<feature type="domain" description="DUF4214" evidence="1">
    <location>
        <begin position="307"/>
        <end position="379"/>
    </location>
</feature>
<dbReference type="InterPro" id="IPR038255">
    <property type="entry name" value="PBS_linker_sf"/>
</dbReference>
<accession>A0A3S4DSG1</accession>